<dbReference type="AlphaFoldDB" id="A0A6S7F009"/>
<evidence type="ECO:0008006" key="3">
    <source>
        <dbReference type="Google" id="ProtNLM"/>
    </source>
</evidence>
<name>A0A6S7F009_9BURK</name>
<accession>A0A6S7F009</accession>
<dbReference type="GO" id="GO:0003676">
    <property type="term" value="F:nucleic acid binding"/>
    <property type="evidence" value="ECO:0007669"/>
    <property type="project" value="InterPro"/>
</dbReference>
<evidence type="ECO:0000313" key="1">
    <source>
        <dbReference type="EMBL" id="CAB3931612.1"/>
    </source>
</evidence>
<dbReference type="InterPro" id="IPR036397">
    <property type="entry name" value="RNaseH_sf"/>
</dbReference>
<dbReference type="RefSeq" id="WP_254608348.1">
    <property type="nucleotide sequence ID" value="NZ_CADILI010000007.1"/>
</dbReference>
<organism evidence="1 2">
    <name type="scientific">Achromobacter insolitus</name>
    <dbReference type="NCBI Taxonomy" id="217204"/>
    <lineage>
        <taxon>Bacteria</taxon>
        <taxon>Pseudomonadati</taxon>
        <taxon>Pseudomonadota</taxon>
        <taxon>Betaproteobacteria</taxon>
        <taxon>Burkholderiales</taxon>
        <taxon>Alcaligenaceae</taxon>
        <taxon>Achromobacter</taxon>
    </lineage>
</organism>
<dbReference type="SUPFAM" id="SSF53098">
    <property type="entry name" value="Ribonuclease H-like"/>
    <property type="match status" value="1"/>
</dbReference>
<dbReference type="EMBL" id="CADILH010000003">
    <property type="protein sequence ID" value="CAB3931612.1"/>
    <property type="molecule type" value="Genomic_DNA"/>
</dbReference>
<proteinExistence type="predicted"/>
<sequence length="298" mass="32000">MTSSNLTSQGADVALDPMAGTLAKEHASPSVPRRTVTPCMTCATHGLRDDCEMCAFFEADANVRRAAPRAQETAPCLMCFGTGERPRSPGEECPICRGPYGAQKAPDASPRRANAGSTVAPSVGMNVNILALDLGAKTGFALRRRDAGLLHGTEDFTPRASWAPGQKWLRFRSWLSATITEHNITQIAFEDVKRHGPGQVLAAHAYGGFRAMLEMVADQHRVTLVPFGVGQIKKHWTGSGVAKKDAMVMQSKVRGFRAVDDNNADALAILHLAIAREKGEWSAPSAKRKARAAQEGKA</sequence>
<protein>
    <recommendedName>
        <fullName evidence="3">Holliday junction resolvase RuvC</fullName>
    </recommendedName>
</protein>
<dbReference type="Gene3D" id="3.30.420.10">
    <property type="entry name" value="Ribonuclease H-like superfamily/Ribonuclease H"/>
    <property type="match status" value="1"/>
</dbReference>
<keyword evidence="2" id="KW-1185">Reference proteome</keyword>
<dbReference type="InterPro" id="IPR012337">
    <property type="entry name" value="RNaseH-like_sf"/>
</dbReference>
<gene>
    <name evidence="1" type="ORF">LMG6000_02241</name>
</gene>
<reference evidence="1 2" key="1">
    <citation type="submission" date="2020-04" db="EMBL/GenBank/DDBJ databases">
        <authorList>
            <person name="De Canck E."/>
        </authorList>
    </citation>
    <scope>NUCLEOTIDE SEQUENCE [LARGE SCALE GENOMIC DNA]</scope>
    <source>
        <strain evidence="1 2">LMG 6000</strain>
    </source>
</reference>
<dbReference type="Proteomes" id="UP000494183">
    <property type="component" value="Unassembled WGS sequence"/>
</dbReference>
<evidence type="ECO:0000313" key="2">
    <source>
        <dbReference type="Proteomes" id="UP000494183"/>
    </source>
</evidence>